<organism evidence="3 4">
    <name type="scientific">Paraburkholderia fynbosensis</name>
    <dbReference type="NCBI Taxonomy" id="1200993"/>
    <lineage>
        <taxon>Bacteria</taxon>
        <taxon>Pseudomonadati</taxon>
        <taxon>Pseudomonadota</taxon>
        <taxon>Betaproteobacteria</taxon>
        <taxon>Burkholderiales</taxon>
        <taxon>Burkholderiaceae</taxon>
        <taxon>Paraburkholderia</taxon>
    </lineage>
</organism>
<dbReference type="Proteomes" id="UP000494252">
    <property type="component" value="Unassembled WGS sequence"/>
</dbReference>
<dbReference type="PANTHER" id="PTHR33055">
    <property type="entry name" value="TRANSPOSASE FOR INSERTION SEQUENCE ELEMENT IS1111A"/>
    <property type="match status" value="1"/>
</dbReference>
<keyword evidence="4" id="KW-1185">Reference proteome</keyword>
<dbReference type="InterPro" id="IPR047650">
    <property type="entry name" value="Transpos_IS110"/>
</dbReference>
<gene>
    <name evidence="3" type="ORF">LMG27177_07122</name>
</gene>
<evidence type="ECO:0000313" key="4">
    <source>
        <dbReference type="Proteomes" id="UP000494252"/>
    </source>
</evidence>
<accession>A0A6J5H4B9</accession>
<dbReference type="GO" id="GO:0004803">
    <property type="term" value="F:transposase activity"/>
    <property type="evidence" value="ECO:0007669"/>
    <property type="project" value="InterPro"/>
</dbReference>
<dbReference type="AlphaFoldDB" id="A0A6J5H4B9"/>
<dbReference type="InterPro" id="IPR002525">
    <property type="entry name" value="Transp_IS110-like_N"/>
</dbReference>
<feature type="domain" description="Transposase IS110-like N-terminal" evidence="1">
    <location>
        <begin position="13"/>
        <end position="168"/>
    </location>
</feature>
<dbReference type="EMBL" id="CADIKI010000034">
    <property type="protein sequence ID" value="CAB3810301.1"/>
    <property type="molecule type" value="Genomic_DNA"/>
</dbReference>
<evidence type="ECO:0000259" key="1">
    <source>
        <dbReference type="Pfam" id="PF01548"/>
    </source>
</evidence>
<dbReference type="GO" id="GO:0003677">
    <property type="term" value="F:DNA binding"/>
    <property type="evidence" value="ECO:0007669"/>
    <property type="project" value="InterPro"/>
</dbReference>
<dbReference type="NCBIfam" id="NF033542">
    <property type="entry name" value="transpos_IS110"/>
    <property type="match status" value="1"/>
</dbReference>
<evidence type="ECO:0000313" key="3">
    <source>
        <dbReference type="EMBL" id="CAB3810301.1"/>
    </source>
</evidence>
<evidence type="ECO:0000259" key="2">
    <source>
        <dbReference type="Pfam" id="PF02371"/>
    </source>
</evidence>
<proteinExistence type="predicted"/>
<dbReference type="PANTHER" id="PTHR33055:SF3">
    <property type="entry name" value="PUTATIVE TRANSPOSASE FOR IS117-RELATED"/>
    <property type="match status" value="1"/>
</dbReference>
<dbReference type="Pfam" id="PF01548">
    <property type="entry name" value="DEDD_Tnp_IS110"/>
    <property type="match status" value="1"/>
</dbReference>
<dbReference type="Pfam" id="PF02371">
    <property type="entry name" value="Transposase_20"/>
    <property type="match status" value="1"/>
</dbReference>
<dbReference type="RefSeq" id="WP_175166100.1">
    <property type="nucleotide sequence ID" value="NZ_CADIKI010000034.1"/>
</dbReference>
<reference evidence="3 4" key="1">
    <citation type="submission" date="2020-04" db="EMBL/GenBank/DDBJ databases">
        <authorList>
            <person name="De Canck E."/>
        </authorList>
    </citation>
    <scope>NUCLEOTIDE SEQUENCE [LARGE SCALE GENOMIC DNA]</scope>
    <source>
        <strain evidence="3 4">LMG 27177</strain>
    </source>
</reference>
<protein>
    <submittedName>
        <fullName evidence="3">IS110 family transposase ISCps4</fullName>
    </submittedName>
</protein>
<dbReference type="InterPro" id="IPR003346">
    <property type="entry name" value="Transposase_20"/>
</dbReference>
<name>A0A6J5H4B9_9BURK</name>
<feature type="domain" description="Transposase IS116/IS110/IS902 C-terminal" evidence="2">
    <location>
        <begin position="278"/>
        <end position="361"/>
    </location>
</feature>
<dbReference type="GO" id="GO:0006313">
    <property type="term" value="P:DNA transposition"/>
    <property type="evidence" value="ECO:0007669"/>
    <property type="project" value="InterPro"/>
</dbReference>
<sequence>MSPLPEQPFTAYVGIDWADTKHDICLQAAGDTRRESCCIPHQVAAIDGWANTLYRRFGSPVAVALELAKGPIVAALQKYDFLMLFPINPATLAKYREAFQPSGAKDDPADAELALDLLVRHPERFRPLRPQSAAMRSLVSPVERRRQLVGDQNRLTNRLCDTLKQYYPQALEWFDDRGTVLFCDFLDRWPTLRSVRQARTATLETFFHAHHCRSASRISARIESIRGAAALTDDPAIIGPCRLHVLALVAQLRAVLAAIAQFDREIAAVVHTLPDYTLFEDLAGAGAQLAPRLLAAFGEQRERFRSADELQKYSGIAPVTERSGKKSWVHWRRQCPKFLRQTFVEWAAQTINRSFWAGAYYRQQRAKGDSHHVALRALAFKWIRILYRCWQTRTTYNEIVYLNALRKRGSPLLVNFSQLPG</sequence>